<dbReference type="EMBL" id="JPRF03000097">
    <property type="protein sequence ID" value="OEV32491.1"/>
    <property type="molecule type" value="Genomic_DNA"/>
</dbReference>
<dbReference type="GeneID" id="97485100"/>
<name>A0A1E7MVN2_KITAU</name>
<evidence type="ECO:0000313" key="5">
    <source>
        <dbReference type="Proteomes" id="UP000037395"/>
    </source>
</evidence>
<dbReference type="SUPFAM" id="SSF55781">
    <property type="entry name" value="GAF domain-like"/>
    <property type="match status" value="1"/>
</dbReference>
<reference evidence="3" key="1">
    <citation type="journal article" date="2014" name="Int. J. Syst. Evol. Microbiol.">
        <title>Complete genome sequence of Corynebacterium casei LMG S-19264T (=DSM 44701T), isolated from a smear-ripened cheese.</title>
        <authorList>
            <consortium name="US DOE Joint Genome Institute (JGI-PGF)"/>
            <person name="Walter F."/>
            <person name="Albersmeier A."/>
            <person name="Kalinowski J."/>
            <person name="Ruckert C."/>
        </authorList>
    </citation>
    <scope>NUCLEOTIDE SEQUENCE</scope>
    <source>
        <strain evidence="3">JCM 4434</strain>
    </source>
</reference>
<reference evidence="4 5" key="2">
    <citation type="submission" date="2014-07" db="EMBL/GenBank/DDBJ databases">
        <authorList>
            <person name="Zhang J.E."/>
            <person name="Yang H."/>
            <person name="Guo J."/>
            <person name="Deng Z."/>
            <person name="Luo H."/>
            <person name="Luo M."/>
            <person name="Zhao B."/>
        </authorList>
    </citation>
    <scope>NUCLEOTIDE SEQUENCE [LARGE SCALE GENOMIC DNA]</scope>
    <source>
        <strain evidence="4">ATCC 10762</strain>
        <strain evidence="5">ATCC 10762 / DSM 40127 / CCM 3239 / JCM 4008 / LMG 5968 / NBRC 12843 / NCIMB 8234 / A-377</strain>
    </source>
</reference>
<dbReference type="SMART" id="SM00331">
    <property type="entry name" value="PP2C_SIG"/>
    <property type="match status" value="1"/>
</dbReference>
<comment type="caution">
    <text evidence="4">The sequence shown here is derived from an EMBL/GenBank/DDBJ whole genome shotgun (WGS) entry which is preliminary data.</text>
</comment>
<dbReference type="AlphaFoldDB" id="A0A1E7MVN2"/>
<dbReference type="InterPro" id="IPR001932">
    <property type="entry name" value="PPM-type_phosphatase-like_dom"/>
</dbReference>
<dbReference type="PANTHER" id="PTHR43156">
    <property type="entry name" value="STAGE II SPORULATION PROTEIN E-RELATED"/>
    <property type="match status" value="1"/>
</dbReference>
<feature type="domain" description="PPM-type phosphatase" evidence="2">
    <location>
        <begin position="176"/>
        <end position="395"/>
    </location>
</feature>
<accession>A0A1E7MVN2</accession>
<evidence type="ECO:0000256" key="1">
    <source>
        <dbReference type="ARBA" id="ARBA00022801"/>
    </source>
</evidence>
<dbReference type="Gene3D" id="3.60.40.10">
    <property type="entry name" value="PPM-type phosphatase domain"/>
    <property type="match status" value="1"/>
</dbReference>
<accession>A0A8H9LJA7</accession>
<dbReference type="EMBL" id="BMUB01000004">
    <property type="protein sequence ID" value="GGU68591.1"/>
    <property type="molecule type" value="Genomic_DNA"/>
</dbReference>
<gene>
    <name evidence="3" type="ORF">GCM10010502_19480</name>
    <name evidence="4" type="ORF">HS99_0017590</name>
</gene>
<dbReference type="RefSeq" id="WP_046387115.1">
    <property type="nucleotide sequence ID" value="NZ_BMUB01000004.1"/>
</dbReference>
<dbReference type="InterPro" id="IPR052016">
    <property type="entry name" value="Bact_Sigma-Reg"/>
</dbReference>
<reference evidence="4" key="3">
    <citation type="submission" date="2016-08" db="EMBL/GenBank/DDBJ databases">
        <title>Sequencing, Assembly and Comparative Genomics of S. aureofaciens ATCC 10762.</title>
        <authorList>
            <person name="Gradnigo J.S."/>
            <person name="Johnson N."/>
            <person name="Somerville G.A."/>
        </authorList>
    </citation>
    <scope>NUCLEOTIDE SEQUENCE [LARGE SCALE GENOMIC DNA]</scope>
    <source>
        <strain evidence="4">ATCC 10762</strain>
    </source>
</reference>
<dbReference type="PANTHER" id="PTHR43156:SF2">
    <property type="entry name" value="STAGE II SPORULATION PROTEIN E"/>
    <property type="match status" value="1"/>
</dbReference>
<proteinExistence type="predicted"/>
<dbReference type="Proteomes" id="UP000610124">
    <property type="component" value="Unassembled WGS sequence"/>
</dbReference>
<sequence length="410" mass="43461">MTCDDAVLGGALAGLLTGSRTSGPAELPALVHEAARALGTDGARVLLADVQQHSLVPLPGPEPGEDGHRVDIEGTLGGRAYRLQQTQLSAGPPPTGWFPLVDGVERIGVLRIEGVEGAALDRHTIECCEALAGLVALVVASKSAYSDVIVEAVRRQRMSLQAELLWAFLPPRTIGTRDVTSSAVLEPAYDVGGDAFDHAVAHGHLHVSVFDAMGHDLASGGASSVALAACRSTRRSGGGLADIARTIDRTLARWIPDRLLTAVIADLDTATGELSWVNCGHPPPLLIRDARVVPDALRRRPELPLGLGFHEHGPQPVHHARLQPGDRLLVYTDGVTEARSAAGELFGEHRLTDTLVHHMAGGDPAPEALRRLVHALLTHQDHQLRDDATIALAEWHPRRHGSGRTVSAPA</sequence>
<evidence type="ECO:0000313" key="4">
    <source>
        <dbReference type="EMBL" id="OEV32491.1"/>
    </source>
</evidence>
<dbReference type="Proteomes" id="UP000037395">
    <property type="component" value="Unassembled WGS sequence"/>
</dbReference>
<dbReference type="GO" id="GO:0016791">
    <property type="term" value="F:phosphatase activity"/>
    <property type="evidence" value="ECO:0007669"/>
    <property type="project" value="TreeGrafter"/>
</dbReference>
<keyword evidence="5" id="KW-1185">Reference proteome</keyword>
<evidence type="ECO:0000313" key="3">
    <source>
        <dbReference type="EMBL" id="GGU68591.1"/>
    </source>
</evidence>
<dbReference type="Pfam" id="PF07228">
    <property type="entry name" value="SpoIIE"/>
    <property type="match status" value="1"/>
</dbReference>
<keyword evidence="1" id="KW-0378">Hydrolase</keyword>
<protein>
    <submittedName>
        <fullName evidence="4">Serine/threonine protein phosphatase</fullName>
    </submittedName>
</protein>
<reference evidence="5" key="4">
    <citation type="submission" date="2016-08" db="EMBL/GenBank/DDBJ databases">
        <title>Sequencing, assembly and comparative genomics of S. aureofaciens ATCC 10762.</title>
        <authorList>
            <person name="Gradnigo J.S."/>
            <person name="Johnson N."/>
            <person name="Somerville G.A."/>
        </authorList>
    </citation>
    <scope>NUCLEOTIDE SEQUENCE [LARGE SCALE GENOMIC DNA]</scope>
    <source>
        <strain evidence="5">ATCC 10762 / DSM 40127 / CCM 3239 / JCM 4008 / LMG 5968 / NBRC 12843 / NCIMB 8234 / A-377</strain>
    </source>
</reference>
<reference evidence="3" key="5">
    <citation type="submission" date="2020-09" db="EMBL/GenBank/DDBJ databases">
        <authorList>
            <person name="Sun Q."/>
            <person name="Ohkuma M."/>
        </authorList>
    </citation>
    <scope>NUCLEOTIDE SEQUENCE</scope>
    <source>
        <strain evidence="3">JCM 4434</strain>
    </source>
</reference>
<evidence type="ECO:0000259" key="2">
    <source>
        <dbReference type="SMART" id="SM00331"/>
    </source>
</evidence>
<dbReference type="InterPro" id="IPR036457">
    <property type="entry name" value="PPM-type-like_dom_sf"/>
</dbReference>
<organism evidence="4 5">
    <name type="scientific">Kitasatospora aureofaciens</name>
    <name type="common">Streptomyces aureofaciens</name>
    <dbReference type="NCBI Taxonomy" id="1894"/>
    <lineage>
        <taxon>Bacteria</taxon>
        <taxon>Bacillati</taxon>
        <taxon>Actinomycetota</taxon>
        <taxon>Actinomycetes</taxon>
        <taxon>Kitasatosporales</taxon>
        <taxon>Streptomycetaceae</taxon>
        <taxon>Kitasatospora</taxon>
    </lineage>
</organism>
<dbReference type="SUPFAM" id="SSF81606">
    <property type="entry name" value="PP2C-like"/>
    <property type="match status" value="1"/>
</dbReference>